<name>A0A9E7N6M1_9EURY</name>
<evidence type="ECO:0000256" key="2">
    <source>
        <dbReference type="ARBA" id="ARBA00022723"/>
    </source>
</evidence>
<dbReference type="KEGG" id="sawl:NGM29_12920"/>
<dbReference type="GO" id="GO:0051537">
    <property type="term" value="F:2 iron, 2 sulfur cluster binding"/>
    <property type="evidence" value="ECO:0007669"/>
    <property type="project" value="UniProtKB-KW"/>
</dbReference>
<feature type="compositionally biased region" description="Basic and acidic residues" evidence="5">
    <location>
        <begin position="1"/>
        <end position="16"/>
    </location>
</feature>
<evidence type="ECO:0000313" key="8">
    <source>
        <dbReference type="Proteomes" id="UP001056855"/>
    </source>
</evidence>
<accession>A0A9E7N6M1</accession>
<keyword evidence="3" id="KW-0408">Iron</keyword>
<dbReference type="GeneID" id="73290964"/>
<keyword evidence="8" id="KW-1185">Reference proteome</keyword>
<keyword evidence="1" id="KW-0001">2Fe-2S</keyword>
<evidence type="ECO:0000313" key="7">
    <source>
        <dbReference type="EMBL" id="UTF52682.1"/>
    </source>
</evidence>
<dbReference type="GO" id="GO:0046872">
    <property type="term" value="F:metal ion binding"/>
    <property type="evidence" value="ECO:0007669"/>
    <property type="project" value="UniProtKB-KW"/>
</dbReference>
<dbReference type="GO" id="GO:0005737">
    <property type="term" value="C:cytoplasm"/>
    <property type="evidence" value="ECO:0007669"/>
    <property type="project" value="UniProtKB-ARBA"/>
</dbReference>
<evidence type="ECO:0000256" key="5">
    <source>
        <dbReference type="SAM" id="MobiDB-lite"/>
    </source>
</evidence>
<dbReference type="Proteomes" id="UP001056855">
    <property type="component" value="Chromosome"/>
</dbReference>
<feature type="region of interest" description="Disordered" evidence="5">
    <location>
        <begin position="1"/>
        <end position="20"/>
    </location>
</feature>
<dbReference type="RefSeq" id="WP_254156689.1">
    <property type="nucleotide sequence ID" value="NZ_CP100355.1"/>
</dbReference>
<dbReference type="InterPro" id="IPR018967">
    <property type="entry name" value="FeS-contain_CDGSH-typ"/>
</dbReference>
<proteinExistence type="predicted"/>
<evidence type="ECO:0000259" key="6">
    <source>
        <dbReference type="SMART" id="SM00704"/>
    </source>
</evidence>
<dbReference type="InterPro" id="IPR042216">
    <property type="entry name" value="MitoNEET_CISD"/>
</dbReference>
<dbReference type="EMBL" id="CP100355">
    <property type="protein sequence ID" value="UTF52682.1"/>
    <property type="molecule type" value="Genomic_DNA"/>
</dbReference>
<organism evidence="7 8">
    <name type="scientific">Natronosalvus rutilus</name>
    <dbReference type="NCBI Taxonomy" id="2953753"/>
    <lineage>
        <taxon>Archaea</taxon>
        <taxon>Methanobacteriati</taxon>
        <taxon>Methanobacteriota</taxon>
        <taxon>Stenosarchaea group</taxon>
        <taxon>Halobacteria</taxon>
        <taxon>Halobacteriales</taxon>
        <taxon>Natrialbaceae</taxon>
        <taxon>Natronosalvus</taxon>
    </lineage>
</organism>
<sequence length="80" mass="9151">MARLVRHDATGPRKLEEDDIDSEKGNVAICQCGLAETYPFCDGTHRTTRDERADELYVYETDEDDVRARRVVEDVVCSDE</sequence>
<keyword evidence="2" id="KW-0479">Metal-binding</keyword>
<gene>
    <name evidence="7" type="ORF">NGM29_12920</name>
</gene>
<keyword evidence="4" id="KW-0411">Iron-sulfur</keyword>
<dbReference type="AlphaFoldDB" id="A0A9E7N6M1"/>
<dbReference type="Gene3D" id="3.40.5.90">
    <property type="entry name" value="CDGSH iron-sulfur domain, mitoNEET-type"/>
    <property type="match status" value="1"/>
</dbReference>
<reference evidence="7" key="1">
    <citation type="submission" date="2022-06" db="EMBL/GenBank/DDBJ databases">
        <title>Diverse halophilic archaea isolated from saline environments.</title>
        <authorList>
            <person name="Cui H.-L."/>
        </authorList>
    </citation>
    <scope>NUCLEOTIDE SEQUENCE</scope>
    <source>
        <strain evidence="7">WLHS1</strain>
    </source>
</reference>
<feature type="domain" description="Iron-binding zinc finger CDGSH type" evidence="6">
    <location>
        <begin position="10"/>
        <end position="51"/>
    </location>
</feature>
<evidence type="ECO:0000256" key="3">
    <source>
        <dbReference type="ARBA" id="ARBA00023004"/>
    </source>
</evidence>
<dbReference type="Pfam" id="PF09360">
    <property type="entry name" value="zf-CDGSH"/>
    <property type="match status" value="1"/>
</dbReference>
<protein>
    <submittedName>
        <fullName evidence="7">CDGSH iron-sulfur domain-containing protein</fullName>
    </submittedName>
</protein>
<evidence type="ECO:0000256" key="4">
    <source>
        <dbReference type="ARBA" id="ARBA00023014"/>
    </source>
</evidence>
<dbReference type="SMART" id="SM00704">
    <property type="entry name" value="ZnF_CDGSH"/>
    <property type="match status" value="1"/>
</dbReference>
<evidence type="ECO:0000256" key="1">
    <source>
        <dbReference type="ARBA" id="ARBA00022714"/>
    </source>
</evidence>